<comment type="caution">
    <text evidence="6">The sequence shown here is derived from an EMBL/GenBank/DDBJ whole genome shotgun (WGS) entry which is preliminary data.</text>
</comment>
<evidence type="ECO:0000256" key="3">
    <source>
        <dbReference type="ARBA" id="ARBA00022989"/>
    </source>
</evidence>
<evidence type="ECO:0000256" key="4">
    <source>
        <dbReference type="ARBA" id="ARBA00023136"/>
    </source>
</evidence>
<name>A0ABS2GL05_9FIRM</name>
<proteinExistence type="predicted"/>
<dbReference type="Proteomes" id="UP000724149">
    <property type="component" value="Unassembled WGS sequence"/>
</dbReference>
<evidence type="ECO:0000256" key="1">
    <source>
        <dbReference type="ARBA" id="ARBA00004141"/>
    </source>
</evidence>
<evidence type="ECO:0000256" key="2">
    <source>
        <dbReference type="ARBA" id="ARBA00022692"/>
    </source>
</evidence>
<evidence type="ECO:0000313" key="6">
    <source>
        <dbReference type="EMBL" id="MBM6922791.1"/>
    </source>
</evidence>
<dbReference type="Gene3D" id="1.20.1540.10">
    <property type="entry name" value="Rhomboid-like"/>
    <property type="match status" value="1"/>
</dbReference>
<keyword evidence="2 5" id="KW-0812">Transmembrane</keyword>
<feature type="transmembrane region" description="Helical" evidence="5">
    <location>
        <begin position="154"/>
        <end position="170"/>
    </location>
</feature>
<dbReference type="RefSeq" id="WP_191393128.1">
    <property type="nucleotide sequence ID" value="NZ_JACSNR010000003.1"/>
</dbReference>
<dbReference type="InterPro" id="IPR035952">
    <property type="entry name" value="Rhomboid-like_sf"/>
</dbReference>
<comment type="subcellular location">
    <subcellularLocation>
        <location evidence="1">Membrane</location>
        <topology evidence="1">Multi-pass membrane protein</topology>
    </subcellularLocation>
</comment>
<feature type="transmembrane region" description="Helical" evidence="5">
    <location>
        <begin position="98"/>
        <end position="115"/>
    </location>
</feature>
<keyword evidence="7" id="KW-1185">Reference proteome</keyword>
<feature type="transmembrane region" description="Helical" evidence="5">
    <location>
        <begin position="176"/>
        <end position="194"/>
    </location>
</feature>
<keyword evidence="4 5" id="KW-0472">Membrane</keyword>
<organism evidence="6 7">
    <name type="scientific">Hydrogenoanaerobacterium saccharovorans</name>
    <dbReference type="NCBI Taxonomy" id="474960"/>
    <lineage>
        <taxon>Bacteria</taxon>
        <taxon>Bacillati</taxon>
        <taxon>Bacillota</taxon>
        <taxon>Clostridia</taxon>
        <taxon>Eubacteriales</taxon>
        <taxon>Oscillospiraceae</taxon>
        <taxon>Hydrogenoanaerobacterium</taxon>
    </lineage>
</organism>
<evidence type="ECO:0000256" key="5">
    <source>
        <dbReference type="SAM" id="Phobius"/>
    </source>
</evidence>
<protein>
    <recommendedName>
        <fullName evidence="8">Rhomboid family protein</fullName>
    </recommendedName>
</protein>
<dbReference type="SUPFAM" id="SSF144091">
    <property type="entry name" value="Rhomboid-like"/>
    <property type="match status" value="1"/>
</dbReference>
<sequence length="216" mass="25377">MKWLDTLERKFDRFSIGNLMQYICLTMAALYIFAAIQPNVPIFSLIALSPYRIMQGQIWRLVTFIFMPPSSGLFAFVAIYFYYWLGQNLEYYWGTTRFNLYYLFGMIGAIIAAFITNSTGTSDYLNLSLLLACAALFPDTEVLFMFLIPMKMKWLGIIDAVLLGWLFIIGNTASRVSLIFSLINFLIFFGPKLFDRIRYKMRYEKFRRQMRQPPKF</sequence>
<gene>
    <name evidence="6" type="ORF">H9X81_03665</name>
</gene>
<accession>A0ABS2GL05</accession>
<feature type="transmembrane region" description="Helical" evidence="5">
    <location>
        <begin position="58"/>
        <end position="86"/>
    </location>
</feature>
<feature type="transmembrane region" description="Helical" evidence="5">
    <location>
        <begin position="20"/>
        <end position="38"/>
    </location>
</feature>
<feature type="transmembrane region" description="Helical" evidence="5">
    <location>
        <begin position="127"/>
        <end position="147"/>
    </location>
</feature>
<evidence type="ECO:0000313" key="7">
    <source>
        <dbReference type="Proteomes" id="UP000724149"/>
    </source>
</evidence>
<dbReference type="EMBL" id="JACSNR010000003">
    <property type="protein sequence ID" value="MBM6922791.1"/>
    <property type="molecule type" value="Genomic_DNA"/>
</dbReference>
<keyword evidence="3 5" id="KW-1133">Transmembrane helix</keyword>
<reference evidence="6 7" key="1">
    <citation type="journal article" date="2021" name="Sci. Rep.">
        <title>The distribution of antibiotic resistance genes in chicken gut microbiota commensals.</title>
        <authorList>
            <person name="Juricova H."/>
            <person name="Matiasovicova J."/>
            <person name="Kubasova T."/>
            <person name="Cejkova D."/>
            <person name="Rychlik I."/>
        </authorList>
    </citation>
    <scope>NUCLEOTIDE SEQUENCE [LARGE SCALE GENOMIC DNA]</scope>
    <source>
        <strain evidence="6 7">An564</strain>
    </source>
</reference>
<evidence type="ECO:0008006" key="8">
    <source>
        <dbReference type="Google" id="ProtNLM"/>
    </source>
</evidence>